<feature type="transmembrane region" description="Helical" evidence="2">
    <location>
        <begin position="350"/>
        <end position="374"/>
    </location>
</feature>
<dbReference type="EMBL" id="FNKH01000002">
    <property type="protein sequence ID" value="SDQ32639.1"/>
    <property type="molecule type" value="Genomic_DNA"/>
</dbReference>
<feature type="compositionally biased region" description="Low complexity" evidence="1">
    <location>
        <begin position="167"/>
        <end position="184"/>
    </location>
</feature>
<keyword evidence="2" id="KW-0812">Transmembrane</keyword>
<evidence type="ECO:0000313" key="4">
    <source>
        <dbReference type="Proteomes" id="UP000181917"/>
    </source>
</evidence>
<feature type="transmembrane region" description="Helical" evidence="2">
    <location>
        <begin position="441"/>
        <end position="463"/>
    </location>
</feature>
<dbReference type="KEGG" id="acry:AC20117_14070"/>
<dbReference type="Pfam" id="PF07314">
    <property type="entry name" value="Lit"/>
    <property type="match status" value="1"/>
</dbReference>
<keyword evidence="2" id="KW-1133">Transmembrane helix</keyword>
<feature type="region of interest" description="Disordered" evidence="1">
    <location>
        <begin position="580"/>
        <end position="599"/>
    </location>
</feature>
<feature type="region of interest" description="Disordered" evidence="1">
    <location>
        <begin position="1"/>
        <end position="283"/>
    </location>
</feature>
<dbReference type="Proteomes" id="UP000181917">
    <property type="component" value="Unassembled WGS sequence"/>
</dbReference>
<gene>
    <name evidence="3" type="ORF">SAMN04489742_0650</name>
</gene>
<evidence type="ECO:0000256" key="2">
    <source>
        <dbReference type="SAM" id="Phobius"/>
    </source>
</evidence>
<evidence type="ECO:0000256" key="1">
    <source>
        <dbReference type="SAM" id="MobiDB-lite"/>
    </source>
</evidence>
<feature type="compositionally biased region" description="Polar residues" evidence="1">
    <location>
        <begin position="185"/>
        <end position="199"/>
    </location>
</feature>
<sequence>MAGEDRISGNIEDPRTDRAPDTDSDPIEVPAPPVPASGRFLDEANRQPMRKASRLPDLSAFNKEPRGTAKNNDGGASSANNDGGAPAAKSDGGASNGKSDGGTPAVSRFKPDAVPGWGSPAPKPTDSTPADASPKPEQADSANSEATTANEPESADEAAPETKAVPTTAASAGSETSANAATSAVSPDSSGSPATSGSPDSAELPSTGRRAAPGGPQEDSQTLVGEQGDAKSPTGTAPGPNPELDPANHGQDRASEWQPDPAETVRAEKTRTRPGDKGAGKTAAAAATASSAAVVGAAIGGAGKGAGNGPGAKLGDAKPSRPVLSDVERRAAEREEAVNAKPPAGRILQVMLAVFFPFLLIIGAIRAVCTPLFLWTEYHRPGFPADSFGFSTEDRMTYGSYAVDYLLNWAGPRYLGGLVGPDGDQLFLDSEVGHMADVKTVIMGAWIAGAVMLVLAVLAVIYLARAYPGGIRRGLFAGSAATLILIIVLGVLGALNWQGFFTAFHGVFFADGTWTFFVDDTLIRLFPAQFWMDAGIVIAVLVLMVSSLVLAFTWPTKSRRERSSEKLAAARARYLQDLREDSRRLGAPRRKHGGAPDQL</sequence>
<feature type="compositionally biased region" description="Basic and acidic residues" evidence="1">
    <location>
        <begin position="1"/>
        <end position="21"/>
    </location>
</feature>
<keyword evidence="2" id="KW-0472">Membrane</keyword>
<feature type="region of interest" description="Disordered" evidence="1">
    <location>
        <begin position="306"/>
        <end position="339"/>
    </location>
</feature>
<proteinExistence type="predicted"/>
<feature type="compositionally biased region" description="Basic and acidic residues" evidence="1">
    <location>
        <begin position="263"/>
        <end position="279"/>
    </location>
</feature>
<protein>
    <submittedName>
        <fullName evidence="3">Integral membrane protein TIGR01906</fullName>
    </submittedName>
</protein>
<dbReference type="AlphaFoldDB" id="A0A1H0ZZ14"/>
<feature type="compositionally biased region" description="Low complexity" evidence="1">
    <location>
        <begin position="71"/>
        <end position="88"/>
    </location>
</feature>
<dbReference type="RefSeq" id="WP_074699205.1">
    <property type="nucleotide sequence ID" value="NZ_CP018863.1"/>
</dbReference>
<feature type="transmembrane region" description="Helical" evidence="2">
    <location>
        <begin position="534"/>
        <end position="554"/>
    </location>
</feature>
<dbReference type="NCBIfam" id="TIGR01906">
    <property type="entry name" value="integ_TIGR01906"/>
    <property type="match status" value="1"/>
</dbReference>
<name>A0A1H0ZZ14_9MICC</name>
<dbReference type="STRING" id="37928.SAMN04489742_0650"/>
<reference evidence="3 4" key="1">
    <citation type="submission" date="2016-10" db="EMBL/GenBank/DDBJ databases">
        <authorList>
            <person name="de Groot N.N."/>
        </authorList>
    </citation>
    <scope>NUCLEOTIDE SEQUENCE [LARGE SCALE GENOMIC DNA]</scope>
    <source>
        <strain evidence="3 4">DSM 20117</strain>
    </source>
</reference>
<dbReference type="InterPro" id="IPR010178">
    <property type="entry name" value="Lit"/>
</dbReference>
<feature type="transmembrane region" description="Helical" evidence="2">
    <location>
        <begin position="475"/>
        <end position="495"/>
    </location>
</feature>
<feature type="compositionally biased region" description="Basic and acidic residues" evidence="1">
    <location>
        <begin position="326"/>
        <end position="338"/>
    </location>
</feature>
<evidence type="ECO:0000313" key="3">
    <source>
        <dbReference type="EMBL" id="SDQ32639.1"/>
    </source>
</evidence>
<accession>A0A1H0ZZ14</accession>
<organism evidence="3 4">
    <name type="scientific">Crystallibacter crystallopoietes</name>
    <dbReference type="NCBI Taxonomy" id="37928"/>
    <lineage>
        <taxon>Bacteria</taxon>
        <taxon>Bacillati</taxon>
        <taxon>Actinomycetota</taxon>
        <taxon>Actinomycetes</taxon>
        <taxon>Micrococcales</taxon>
        <taxon>Micrococcaceae</taxon>
        <taxon>Crystallibacter</taxon>
    </lineage>
</organism>
<keyword evidence="4" id="KW-1185">Reference proteome</keyword>
<feature type="compositionally biased region" description="Polar residues" evidence="1">
    <location>
        <begin position="140"/>
        <end position="151"/>
    </location>
</feature>